<dbReference type="InterPro" id="IPR050570">
    <property type="entry name" value="Cell_wall_metabolism_enzyme"/>
</dbReference>
<keyword evidence="3" id="KW-1185">Reference proteome</keyword>
<dbReference type="InterPro" id="IPR011055">
    <property type="entry name" value="Dup_hybrid_motif"/>
</dbReference>
<reference evidence="2 3" key="1">
    <citation type="journal article" date="2019" name="Int. J. Syst. Evol. Microbiol.">
        <title>The Global Catalogue of Microorganisms (GCM) 10K type strain sequencing project: providing services to taxonomists for standard genome sequencing and annotation.</title>
        <authorList>
            <consortium name="The Broad Institute Genomics Platform"/>
            <consortium name="The Broad Institute Genome Sequencing Center for Infectious Disease"/>
            <person name="Wu L."/>
            <person name="Ma J."/>
        </authorList>
    </citation>
    <scope>NUCLEOTIDE SEQUENCE [LARGE SCALE GENOMIC DNA]</scope>
    <source>
        <strain evidence="2 3">JCM 16221</strain>
    </source>
</reference>
<evidence type="ECO:0000313" key="3">
    <source>
        <dbReference type="Proteomes" id="UP001501218"/>
    </source>
</evidence>
<dbReference type="CDD" id="cd12797">
    <property type="entry name" value="M23_peptidase"/>
    <property type="match status" value="1"/>
</dbReference>
<feature type="domain" description="M23ase beta-sheet core" evidence="1">
    <location>
        <begin position="2"/>
        <end position="51"/>
    </location>
</feature>
<organism evidence="2 3">
    <name type="scientific">Saccharopolyspora halophila</name>
    <dbReference type="NCBI Taxonomy" id="405551"/>
    <lineage>
        <taxon>Bacteria</taxon>
        <taxon>Bacillati</taxon>
        <taxon>Actinomycetota</taxon>
        <taxon>Actinomycetes</taxon>
        <taxon>Pseudonocardiales</taxon>
        <taxon>Pseudonocardiaceae</taxon>
        <taxon>Saccharopolyspora</taxon>
    </lineage>
</organism>
<dbReference type="Proteomes" id="UP001501218">
    <property type="component" value="Unassembled WGS sequence"/>
</dbReference>
<comment type="caution">
    <text evidence="2">The sequence shown here is derived from an EMBL/GenBank/DDBJ whole genome shotgun (WGS) entry which is preliminary data.</text>
</comment>
<sequence length="65" mass="7219">MVSTYGHNRRNLVQLGQPVHAGEPIAEVGSRGESTGPHLHFQIEQAGEPINRVTFYQHRGLALCR</sequence>
<gene>
    <name evidence="2" type="ORF">GCM10009854_18510</name>
</gene>
<dbReference type="PANTHER" id="PTHR21666:SF270">
    <property type="entry name" value="MUREIN HYDROLASE ACTIVATOR ENVC"/>
    <property type="match status" value="1"/>
</dbReference>
<dbReference type="Pfam" id="PF01551">
    <property type="entry name" value="Peptidase_M23"/>
    <property type="match status" value="1"/>
</dbReference>
<dbReference type="PANTHER" id="PTHR21666">
    <property type="entry name" value="PEPTIDASE-RELATED"/>
    <property type="match status" value="1"/>
</dbReference>
<dbReference type="InterPro" id="IPR016047">
    <property type="entry name" value="M23ase_b-sheet_dom"/>
</dbReference>
<dbReference type="Gene3D" id="2.70.70.10">
    <property type="entry name" value="Glucose Permease (Domain IIA)"/>
    <property type="match status" value="1"/>
</dbReference>
<dbReference type="EMBL" id="BAAARA010000004">
    <property type="protein sequence ID" value="GAA2342201.1"/>
    <property type="molecule type" value="Genomic_DNA"/>
</dbReference>
<proteinExistence type="predicted"/>
<evidence type="ECO:0000313" key="2">
    <source>
        <dbReference type="EMBL" id="GAA2342201.1"/>
    </source>
</evidence>
<evidence type="ECO:0000259" key="1">
    <source>
        <dbReference type="Pfam" id="PF01551"/>
    </source>
</evidence>
<name>A0ABN3G1K7_9PSEU</name>
<protein>
    <recommendedName>
        <fullName evidence="1">M23ase beta-sheet core domain-containing protein</fullName>
    </recommendedName>
</protein>
<accession>A0ABN3G1K7</accession>
<dbReference type="SUPFAM" id="SSF51261">
    <property type="entry name" value="Duplicated hybrid motif"/>
    <property type="match status" value="1"/>
</dbReference>